<dbReference type="PANTHER" id="PTHR30160:SF15">
    <property type="entry name" value="GLYCOSYLTRANSFERASE HI_0523-RELATED"/>
    <property type="match status" value="1"/>
</dbReference>
<reference evidence="3 4" key="1">
    <citation type="submission" date="2018-03" db="EMBL/GenBank/DDBJ databases">
        <title>Genomic Encyclopedia of Archaeal and Bacterial Type Strains, Phase II (KMG-II): from individual species to whole genera.</title>
        <authorList>
            <person name="Goeker M."/>
        </authorList>
    </citation>
    <scope>NUCLEOTIDE SEQUENCE [LARGE SCALE GENOMIC DNA]</scope>
    <source>
        <strain evidence="3 4">DSM 100346</strain>
    </source>
</reference>
<dbReference type="EMBL" id="QGDT01000001">
    <property type="protein sequence ID" value="PWJ59916.1"/>
    <property type="molecule type" value="Genomic_DNA"/>
</dbReference>
<dbReference type="Gene3D" id="3.40.50.2000">
    <property type="entry name" value="Glycogen Phosphorylase B"/>
    <property type="match status" value="2"/>
</dbReference>
<evidence type="ECO:0000313" key="3">
    <source>
        <dbReference type="EMBL" id="PWJ59916.1"/>
    </source>
</evidence>
<dbReference type="GO" id="GO:0008713">
    <property type="term" value="F:ADP-heptose-lipopolysaccharide heptosyltransferase activity"/>
    <property type="evidence" value="ECO:0007669"/>
    <property type="project" value="TreeGrafter"/>
</dbReference>
<keyword evidence="1" id="KW-0328">Glycosyltransferase</keyword>
<proteinExistence type="predicted"/>
<dbReference type="InterPro" id="IPR051199">
    <property type="entry name" value="LPS_LOS_Heptosyltrfase"/>
</dbReference>
<organism evidence="3 4">
    <name type="scientific">Dyadobacter jejuensis</name>
    <dbReference type="NCBI Taxonomy" id="1082580"/>
    <lineage>
        <taxon>Bacteria</taxon>
        <taxon>Pseudomonadati</taxon>
        <taxon>Bacteroidota</taxon>
        <taxon>Cytophagia</taxon>
        <taxon>Cytophagales</taxon>
        <taxon>Spirosomataceae</taxon>
        <taxon>Dyadobacter</taxon>
    </lineage>
</organism>
<keyword evidence="2 3" id="KW-0808">Transferase</keyword>
<dbReference type="OrthoDB" id="9797795at2"/>
<dbReference type="SUPFAM" id="SSF53756">
    <property type="entry name" value="UDP-Glycosyltransferase/glycogen phosphorylase"/>
    <property type="match status" value="1"/>
</dbReference>
<evidence type="ECO:0000256" key="1">
    <source>
        <dbReference type="ARBA" id="ARBA00022676"/>
    </source>
</evidence>
<dbReference type="Pfam" id="PF01075">
    <property type="entry name" value="Glyco_transf_9"/>
    <property type="match status" value="1"/>
</dbReference>
<dbReference type="RefSeq" id="WP_109671885.1">
    <property type="nucleotide sequence ID" value="NZ_QGDT01000001.1"/>
</dbReference>
<dbReference type="AlphaFoldDB" id="A0A316ARB0"/>
<dbReference type="PANTHER" id="PTHR30160">
    <property type="entry name" value="TETRAACYLDISACCHARIDE 4'-KINASE-RELATED"/>
    <property type="match status" value="1"/>
</dbReference>
<dbReference type="Proteomes" id="UP000245880">
    <property type="component" value="Unassembled WGS sequence"/>
</dbReference>
<keyword evidence="4" id="KW-1185">Reference proteome</keyword>
<gene>
    <name evidence="3" type="ORF">CLV98_10191</name>
</gene>
<name>A0A316ARB0_9BACT</name>
<protein>
    <submittedName>
        <fullName evidence="3">ADP-heptose:LPS heptosyltransferase</fullName>
    </submittedName>
</protein>
<comment type="caution">
    <text evidence="3">The sequence shown here is derived from an EMBL/GenBank/DDBJ whole genome shotgun (WGS) entry which is preliminary data.</text>
</comment>
<evidence type="ECO:0000313" key="4">
    <source>
        <dbReference type="Proteomes" id="UP000245880"/>
    </source>
</evidence>
<dbReference type="InterPro" id="IPR002201">
    <property type="entry name" value="Glyco_trans_9"/>
</dbReference>
<dbReference type="GO" id="GO:0009244">
    <property type="term" value="P:lipopolysaccharide core region biosynthetic process"/>
    <property type="evidence" value="ECO:0007669"/>
    <property type="project" value="TreeGrafter"/>
</dbReference>
<dbReference type="GO" id="GO:0005829">
    <property type="term" value="C:cytosol"/>
    <property type="evidence" value="ECO:0007669"/>
    <property type="project" value="TreeGrafter"/>
</dbReference>
<sequence>MRILVTRTDAIGDVVLTLPLCGFLKRQIPGTTICILARTYTKAVVDVSDSIDEFLDYERLMALPADQQVQTLKSHQFDAIIHLVTLKHMTEMAYKAGIGIRIGTWSRPYHWLQCNRLVWLRRRQSDLHEATLHFKLMKPLVREPIPKNLWEYYNLTNFAPLPDHYLQLQNTDKFTIILHPLSNKNALEWSLESFSELIGLLDPERYRIFITGSEKEQIELEPWVKSLPSHVIDLTGQLPLPLLITFINGVDGLLAGSTGPMHLAAACGINTLGLFPNYKPKNAGRWGPLGPRTDFIETQTDTLDSVSPEAVFTRIQRWKKMERNNG</sequence>
<accession>A0A316ARB0</accession>
<dbReference type="CDD" id="cd03789">
    <property type="entry name" value="GT9_LPS_heptosyltransferase"/>
    <property type="match status" value="1"/>
</dbReference>
<evidence type="ECO:0000256" key="2">
    <source>
        <dbReference type="ARBA" id="ARBA00022679"/>
    </source>
</evidence>